<dbReference type="Proteomes" id="UP000076858">
    <property type="component" value="Unassembled WGS sequence"/>
</dbReference>
<keyword evidence="2" id="KW-1185">Reference proteome</keyword>
<accession>A0A164PG79</accession>
<dbReference type="AlphaFoldDB" id="A0A164PG79"/>
<sequence>MPFFCALTDVSSSSWMIVFVLPTQIPTSSTCFIFISFNRYEGYIACDQTPTSSSQDKTKKNSCISL</sequence>
<comment type="caution">
    <text evidence="1">The sequence shown here is derived from an EMBL/GenBank/DDBJ whole genome shotgun (WGS) entry which is preliminary data.</text>
</comment>
<dbReference type="EMBL" id="LRGB01002590">
    <property type="protein sequence ID" value="KZS06803.1"/>
    <property type="molecule type" value="Genomic_DNA"/>
</dbReference>
<gene>
    <name evidence="1" type="ORF">APZ42_029618</name>
</gene>
<evidence type="ECO:0000313" key="1">
    <source>
        <dbReference type="EMBL" id="KZS06803.1"/>
    </source>
</evidence>
<reference evidence="1 2" key="1">
    <citation type="submission" date="2016-03" db="EMBL/GenBank/DDBJ databases">
        <title>EvidentialGene: Evidence-directed Construction of Genes on Genomes.</title>
        <authorList>
            <person name="Gilbert D.G."/>
            <person name="Choi J.-H."/>
            <person name="Mockaitis K."/>
            <person name="Colbourne J."/>
            <person name="Pfrender M."/>
        </authorList>
    </citation>
    <scope>NUCLEOTIDE SEQUENCE [LARGE SCALE GENOMIC DNA]</scope>
    <source>
        <strain evidence="1 2">Xinb3</strain>
        <tissue evidence="1">Complete organism</tissue>
    </source>
</reference>
<proteinExistence type="predicted"/>
<name>A0A164PG79_9CRUS</name>
<organism evidence="1 2">
    <name type="scientific">Daphnia magna</name>
    <dbReference type="NCBI Taxonomy" id="35525"/>
    <lineage>
        <taxon>Eukaryota</taxon>
        <taxon>Metazoa</taxon>
        <taxon>Ecdysozoa</taxon>
        <taxon>Arthropoda</taxon>
        <taxon>Crustacea</taxon>
        <taxon>Branchiopoda</taxon>
        <taxon>Diplostraca</taxon>
        <taxon>Cladocera</taxon>
        <taxon>Anomopoda</taxon>
        <taxon>Daphniidae</taxon>
        <taxon>Daphnia</taxon>
    </lineage>
</organism>
<evidence type="ECO:0000313" key="2">
    <source>
        <dbReference type="Proteomes" id="UP000076858"/>
    </source>
</evidence>
<protein>
    <submittedName>
        <fullName evidence="1">Uncharacterized protein</fullName>
    </submittedName>
</protein>